<evidence type="ECO:0000313" key="3">
    <source>
        <dbReference type="Proteomes" id="UP001552299"/>
    </source>
</evidence>
<dbReference type="Proteomes" id="UP001552299">
    <property type="component" value="Unassembled WGS sequence"/>
</dbReference>
<feature type="region of interest" description="Disordered" evidence="1">
    <location>
        <begin position="309"/>
        <end position="355"/>
    </location>
</feature>
<gene>
    <name evidence="2" type="ORF">M5K25_004088</name>
</gene>
<keyword evidence="3" id="KW-1185">Reference proteome</keyword>
<evidence type="ECO:0000313" key="2">
    <source>
        <dbReference type="EMBL" id="KAL0925721.1"/>
    </source>
</evidence>
<name>A0ABD0VSI4_DENTH</name>
<accession>A0ABD0VSI4</accession>
<proteinExistence type="predicted"/>
<organism evidence="2 3">
    <name type="scientific">Dendrobium thyrsiflorum</name>
    <name type="common">Pinecone-like raceme dendrobium</name>
    <name type="synonym">Orchid</name>
    <dbReference type="NCBI Taxonomy" id="117978"/>
    <lineage>
        <taxon>Eukaryota</taxon>
        <taxon>Viridiplantae</taxon>
        <taxon>Streptophyta</taxon>
        <taxon>Embryophyta</taxon>
        <taxon>Tracheophyta</taxon>
        <taxon>Spermatophyta</taxon>
        <taxon>Magnoliopsida</taxon>
        <taxon>Liliopsida</taxon>
        <taxon>Asparagales</taxon>
        <taxon>Orchidaceae</taxon>
        <taxon>Epidendroideae</taxon>
        <taxon>Malaxideae</taxon>
        <taxon>Dendrobiinae</taxon>
        <taxon>Dendrobium</taxon>
    </lineage>
</organism>
<sequence>MSGRGASFILMYGGQLSFDDKYSPTYVGGSYRPLQVGVKTNLDQLKMRVLKALKYDMSKYTVNLVCRLPLGNEFIGSPVEDDEVCEMVLSHAIRHILLLYVELKEISAQNVVAEQTTSEVHASFTFDGVTEGSMTNPSIVPQCADERRRSFCQDVAGTSERPSGNLDDGYETMSSGSTDPCPDDGDDESNYNLDEANVDMNNEIHSIVHRYCYTNIGTAEGINVNNEFVKTYSTTREWDEDVSNDSEYVYIDDPHYFDWINAQQPLFTSPVLTTDPYDAGPSSYPDLGPSQSHLRAELDIASTPQFVPSSLYEHPVSHPDVSDQEKRHLRTRPLQAPQHFTQGTDAIPHRRKRRH</sequence>
<dbReference type="EMBL" id="JANQDX010000004">
    <property type="protein sequence ID" value="KAL0925721.1"/>
    <property type="molecule type" value="Genomic_DNA"/>
</dbReference>
<evidence type="ECO:0008006" key="4">
    <source>
        <dbReference type="Google" id="ProtNLM"/>
    </source>
</evidence>
<comment type="caution">
    <text evidence="2">The sequence shown here is derived from an EMBL/GenBank/DDBJ whole genome shotgun (WGS) entry which is preliminary data.</text>
</comment>
<dbReference type="AlphaFoldDB" id="A0ABD0VSI4"/>
<reference evidence="2 3" key="1">
    <citation type="journal article" date="2024" name="Plant Biotechnol. J.">
        <title>Dendrobium thyrsiflorum genome and its molecular insights into genes involved in important horticultural traits.</title>
        <authorList>
            <person name="Chen B."/>
            <person name="Wang J.Y."/>
            <person name="Zheng P.J."/>
            <person name="Li K.L."/>
            <person name="Liang Y.M."/>
            <person name="Chen X.F."/>
            <person name="Zhang C."/>
            <person name="Zhao X."/>
            <person name="He X."/>
            <person name="Zhang G.Q."/>
            <person name="Liu Z.J."/>
            <person name="Xu Q."/>
        </authorList>
    </citation>
    <scope>NUCLEOTIDE SEQUENCE [LARGE SCALE GENOMIC DNA]</scope>
    <source>
        <strain evidence="2">GZMU011</strain>
    </source>
</reference>
<feature type="compositionally biased region" description="Basic and acidic residues" evidence="1">
    <location>
        <begin position="315"/>
        <end position="326"/>
    </location>
</feature>
<feature type="region of interest" description="Disordered" evidence="1">
    <location>
        <begin position="154"/>
        <end position="193"/>
    </location>
</feature>
<protein>
    <recommendedName>
        <fullName evidence="4">PB1 domain-containing protein</fullName>
    </recommendedName>
</protein>
<evidence type="ECO:0000256" key="1">
    <source>
        <dbReference type="SAM" id="MobiDB-lite"/>
    </source>
</evidence>